<dbReference type="HOGENOM" id="CLU_792028_0_0_6"/>
<dbReference type="PATRIC" id="fig|765912.4.peg.3279"/>
<dbReference type="STRING" id="765912.Thimo_3346"/>
<dbReference type="SMART" id="SM00327">
    <property type="entry name" value="VWA"/>
    <property type="match status" value="1"/>
</dbReference>
<dbReference type="Pfam" id="PF15616">
    <property type="entry name" value="TerY_C"/>
    <property type="match status" value="1"/>
</dbReference>
<dbReference type="eggNOG" id="COG4245">
    <property type="taxonomic scope" value="Bacteria"/>
</dbReference>
<evidence type="ECO:0000313" key="2">
    <source>
        <dbReference type="EMBL" id="AGA92018.1"/>
    </source>
</evidence>
<dbReference type="InterPro" id="IPR036465">
    <property type="entry name" value="vWFA_dom_sf"/>
</dbReference>
<protein>
    <recommendedName>
        <fullName evidence="1">VWFA domain-containing protein</fullName>
    </recommendedName>
</protein>
<keyword evidence="3" id="KW-1185">Reference proteome</keyword>
<name>L0GZ49_9GAMM</name>
<proteinExistence type="predicted"/>
<dbReference type="Gene3D" id="3.40.50.410">
    <property type="entry name" value="von Willebrand factor, type A domain"/>
    <property type="match status" value="1"/>
</dbReference>
<dbReference type="InterPro" id="IPR002035">
    <property type="entry name" value="VWF_A"/>
</dbReference>
<accession>L0GZ49</accession>
<dbReference type="AlphaFoldDB" id="L0GZ49"/>
<organism evidence="2 3">
    <name type="scientific">Thioflavicoccus mobilis 8321</name>
    <dbReference type="NCBI Taxonomy" id="765912"/>
    <lineage>
        <taxon>Bacteria</taxon>
        <taxon>Pseudomonadati</taxon>
        <taxon>Pseudomonadota</taxon>
        <taxon>Gammaproteobacteria</taxon>
        <taxon>Chromatiales</taxon>
        <taxon>Chromatiaceae</taxon>
        <taxon>Thioflavicoccus</taxon>
    </lineage>
</organism>
<evidence type="ECO:0000313" key="3">
    <source>
        <dbReference type="Proteomes" id="UP000010816"/>
    </source>
</evidence>
<feature type="domain" description="VWFA" evidence="1">
    <location>
        <begin position="5"/>
        <end position="179"/>
    </location>
</feature>
<dbReference type="RefSeq" id="WP_015282146.1">
    <property type="nucleotide sequence ID" value="NC_019940.1"/>
</dbReference>
<gene>
    <name evidence="2" type="ORF">Thimo_3346</name>
</gene>
<dbReference type="OrthoDB" id="9806395at2"/>
<reference evidence="2 3" key="1">
    <citation type="submission" date="2011-09" db="EMBL/GenBank/DDBJ databases">
        <title>Complete sequence of chromosome of Thioflavicoccus mobilis 8321.</title>
        <authorList>
            <consortium name="US DOE Joint Genome Institute"/>
            <person name="Lucas S."/>
            <person name="Han J."/>
            <person name="Lapidus A."/>
            <person name="Cheng J.-F."/>
            <person name="Goodwin L."/>
            <person name="Pitluck S."/>
            <person name="Peters L."/>
            <person name="Ovchinnikova G."/>
            <person name="Lu M."/>
            <person name="Detter J.C."/>
            <person name="Han C."/>
            <person name="Tapia R."/>
            <person name="Land M."/>
            <person name="Hauser L."/>
            <person name="Kyrpides N."/>
            <person name="Ivanova N."/>
            <person name="Pagani I."/>
            <person name="Vogl K."/>
            <person name="Liu Z."/>
            <person name="Imhoff J."/>
            <person name="Thiel V."/>
            <person name="Frigaard N.-U."/>
            <person name="Bryant D."/>
            <person name="Woyke T."/>
        </authorList>
    </citation>
    <scope>NUCLEOTIDE SEQUENCE [LARGE SCALE GENOMIC DNA]</scope>
    <source>
        <strain evidence="2 3">8321</strain>
    </source>
</reference>
<dbReference type="Pfam" id="PF00092">
    <property type="entry name" value="VWA"/>
    <property type="match status" value="1"/>
</dbReference>
<sequence>MRRLPVFFVLDCSESMVGEGLIKMEGGLQAVVRSLRANPHALETVYISVIAFAGLAKTIVPLVELFSFYPPKLPLGGGTSLGGALEALMGEIDASVQRATAERKGDWRPVVYLFTDGRPTDDPGPAIERWRARYADGATLIAVGIGRDVDFAVLKRLTDQVLLFDENEAGDFARLVDWVSASILAKSQPLGVALDARAEAVLDDQVLRLVKEPPPVRPDAACVTLVGRCQSTRRPYLIKYDRQHQEIATGELHVDVSLYRLAGCYPLEEAYFDWSDPRTGGLEVSTSELLGVPGCPHCGNATAFALCGCGRLMCVGGPGEATCPWCGRQANFTAGPSPEEGGFAVGRGLG</sequence>
<evidence type="ECO:0000259" key="1">
    <source>
        <dbReference type="PROSITE" id="PS50234"/>
    </source>
</evidence>
<dbReference type="PROSITE" id="PS50234">
    <property type="entry name" value="VWFA"/>
    <property type="match status" value="1"/>
</dbReference>
<dbReference type="InterPro" id="IPR028274">
    <property type="entry name" value="TerY-C"/>
</dbReference>
<dbReference type="SUPFAM" id="SSF53300">
    <property type="entry name" value="vWA-like"/>
    <property type="match status" value="1"/>
</dbReference>
<dbReference type="KEGG" id="tmb:Thimo_3346"/>
<dbReference type="EMBL" id="CP003051">
    <property type="protein sequence ID" value="AGA92018.1"/>
    <property type="molecule type" value="Genomic_DNA"/>
</dbReference>
<dbReference type="Proteomes" id="UP000010816">
    <property type="component" value="Chromosome"/>
</dbReference>